<reference evidence="1 2" key="1">
    <citation type="journal article" date="2024" name="Nat. Commun.">
        <title>Phylogenomics reveals the evolutionary origins of lichenization in chlorophyte algae.</title>
        <authorList>
            <person name="Puginier C."/>
            <person name="Libourel C."/>
            <person name="Otte J."/>
            <person name="Skaloud P."/>
            <person name="Haon M."/>
            <person name="Grisel S."/>
            <person name="Petersen M."/>
            <person name="Berrin J.G."/>
            <person name="Delaux P.M."/>
            <person name="Dal Grande F."/>
            <person name="Keller J."/>
        </authorList>
    </citation>
    <scope>NUCLEOTIDE SEQUENCE [LARGE SCALE GENOMIC DNA]</scope>
    <source>
        <strain evidence="1 2">SAG 216-7</strain>
    </source>
</reference>
<sequence>MGNIGFEARFWRRARSLIGEKHAHLLYSFAEHTTSKPRTLQVQPMDDGCQDAGYQEYYPPAVYEETQELSEYAVQYFARAEPRAASDELRAQGNEKYTSLHDGLAPLIYASRLQASIELYQRAVSSASTPEQVASASKNLGFAHRKHAHMERDFEARMRNLCTAVRHLGNAFVFGAACKPAAWRASVGEDAVGCINALKEVLGSCSIKQRLR</sequence>
<gene>
    <name evidence="1" type="ORF">WJX75_001537</name>
</gene>
<accession>A0ABR2YZM3</accession>
<proteinExistence type="predicted"/>
<dbReference type="EMBL" id="JALJOT010000002">
    <property type="protein sequence ID" value="KAK9917171.1"/>
    <property type="molecule type" value="Genomic_DNA"/>
</dbReference>
<name>A0ABR2YZM3_9CHLO</name>
<keyword evidence="2" id="KW-1185">Reference proteome</keyword>
<protein>
    <submittedName>
        <fullName evidence="1">Uncharacterized protein</fullName>
    </submittedName>
</protein>
<organism evidence="1 2">
    <name type="scientific">Coccomyxa subellipsoidea</name>
    <dbReference type="NCBI Taxonomy" id="248742"/>
    <lineage>
        <taxon>Eukaryota</taxon>
        <taxon>Viridiplantae</taxon>
        <taxon>Chlorophyta</taxon>
        <taxon>core chlorophytes</taxon>
        <taxon>Trebouxiophyceae</taxon>
        <taxon>Trebouxiophyceae incertae sedis</taxon>
        <taxon>Coccomyxaceae</taxon>
        <taxon>Coccomyxa</taxon>
    </lineage>
</organism>
<dbReference type="Proteomes" id="UP001491310">
    <property type="component" value="Unassembled WGS sequence"/>
</dbReference>
<comment type="caution">
    <text evidence="1">The sequence shown here is derived from an EMBL/GenBank/DDBJ whole genome shotgun (WGS) entry which is preliminary data.</text>
</comment>
<evidence type="ECO:0000313" key="1">
    <source>
        <dbReference type="EMBL" id="KAK9917171.1"/>
    </source>
</evidence>
<evidence type="ECO:0000313" key="2">
    <source>
        <dbReference type="Proteomes" id="UP001491310"/>
    </source>
</evidence>